<evidence type="ECO:0000313" key="1">
    <source>
        <dbReference type="EMBL" id="XCD04180.1"/>
    </source>
</evidence>
<sequence>MAQRLIQFRLVVWDLYGRKNATIFIRSTRRKVHDKVQEILSMIYFERGLGHYILYQI</sequence>
<name>A0AAU8AW81_9VIRU</name>
<protein>
    <submittedName>
        <fullName evidence="1">Uncharacterized protein</fullName>
    </submittedName>
</protein>
<dbReference type="EMBL" id="PP511435">
    <property type="protein sequence ID" value="XCD04180.1"/>
    <property type="molecule type" value="Genomic_DNA"/>
</dbReference>
<organism evidence="1">
    <name type="scientific">Dulem virus 108</name>
    <dbReference type="NCBI Taxonomy" id="3145585"/>
    <lineage>
        <taxon>Viruses</taxon>
        <taxon>Monodnaviria</taxon>
        <taxon>Sangervirae</taxon>
        <taxon>Phixviricota</taxon>
        <taxon>Malgrandaviricetes</taxon>
        <taxon>Petitvirales</taxon>
        <taxon>Microviridae</taxon>
        <taxon>Microvirus</taxon>
    </lineage>
</organism>
<accession>A0AAU8AW81</accession>
<proteinExistence type="predicted"/>
<reference evidence="1" key="1">
    <citation type="submission" date="2024-03" db="EMBL/GenBank/DDBJ databases">
        <title>Diverse circular DNA viruses in blood, oral, and fecal samples of captive lemurs.</title>
        <authorList>
            <person name="Paietta E.N."/>
            <person name="Kraberger S."/>
            <person name="Lund M.C."/>
            <person name="Custer J.M."/>
            <person name="Vargas K.M."/>
            <person name="Ehmke E.E."/>
            <person name="Yoder A.D."/>
            <person name="Varsani A."/>
        </authorList>
    </citation>
    <scope>NUCLEOTIDE SEQUENCE</scope>
    <source>
        <strain evidence="1">Duke_21_102</strain>
    </source>
</reference>